<name>A0AAW2CSH7_9ROSI</name>
<sequence>MQRNLLPEKVLEGIDRVNRNFLWGSTENSKKMHWVGWKKVTRPKKDGGLGLQIAKGRNTSLLAKLNWIFHTESKAPWAKVLKLKYCNRQRLNARNENKLPSSRTWKSLKKGEVIFKKGVKWTPGYESNLDFWNDNWSNFGPLRNVIQGPLTCSSSSLKVKDVRVSGSWNWPIIQMNLLIDIIRELQATPIPITARIEDRLAWKFSTRGEFDLKSAYLLTLEPTVEVPFRGKWVWNLKTLPRIQAFVWRCMHQSIGVKQCLLARGISTDPRCPCCHSEAKTILHALRDCPFSKSAWIQLGKQTSDPFFFSASLQDWLINNANSQAMHHQGPGQCLWFQVFLFAIWLIWKGRNQCLFNNKNPNPNIAKEILDRAFEFTHCACTSLVKNRRILMSIRWEKPCSGWLKLNTDGSSLGNPGLAGGGGLIRDENGDWVVGFARKIGFANSFMAELWALRDGLLLCLQTHVQAVIVEMDSKVIVDTFSTHAEASTTVSTILEDCKQLVAQIPHVRFNHVYKEAIKCADFLAKLGPSLDVDFNVFSSPPVDLWNLWEADARGLSCNRLCSAPSFAV</sequence>
<organism evidence="2 3">
    <name type="scientific">Lithocarpus litseifolius</name>
    <dbReference type="NCBI Taxonomy" id="425828"/>
    <lineage>
        <taxon>Eukaryota</taxon>
        <taxon>Viridiplantae</taxon>
        <taxon>Streptophyta</taxon>
        <taxon>Embryophyta</taxon>
        <taxon>Tracheophyta</taxon>
        <taxon>Spermatophyta</taxon>
        <taxon>Magnoliopsida</taxon>
        <taxon>eudicotyledons</taxon>
        <taxon>Gunneridae</taxon>
        <taxon>Pentapetalae</taxon>
        <taxon>rosids</taxon>
        <taxon>fabids</taxon>
        <taxon>Fagales</taxon>
        <taxon>Fagaceae</taxon>
        <taxon>Lithocarpus</taxon>
    </lineage>
</organism>
<dbReference type="GO" id="GO:0003676">
    <property type="term" value="F:nucleic acid binding"/>
    <property type="evidence" value="ECO:0007669"/>
    <property type="project" value="InterPro"/>
</dbReference>
<dbReference type="PANTHER" id="PTHR47723">
    <property type="entry name" value="OS05G0353850 PROTEIN"/>
    <property type="match status" value="1"/>
</dbReference>
<evidence type="ECO:0000313" key="2">
    <source>
        <dbReference type="EMBL" id="KAL0000429.1"/>
    </source>
</evidence>
<dbReference type="Pfam" id="PF13966">
    <property type="entry name" value="zf-RVT"/>
    <property type="match status" value="1"/>
</dbReference>
<dbReference type="CDD" id="cd06222">
    <property type="entry name" value="RNase_H_like"/>
    <property type="match status" value="1"/>
</dbReference>
<accession>A0AAW2CSH7</accession>
<feature type="domain" description="RNase H type-1" evidence="1">
    <location>
        <begin position="399"/>
        <end position="529"/>
    </location>
</feature>
<dbReference type="GO" id="GO:0004523">
    <property type="term" value="F:RNA-DNA hybrid ribonuclease activity"/>
    <property type="evidence" value="ECO:0007669"/>
    <property type="project" value="InterPro"/>
</dbReference>
<dbReference type="PROSITE" id="PS50879">
    <property type="entry name" value="RNASE_H_1"/>
    <property type="match status" value="1"/>
</dbReference>
<dbReference type="InterPro" id="IPR036397">
    <property type="entry name" value="RNaseH_sf"/>
</dbReference>
<protein>
    <recommendedName>
        <fullName evidence="1">RNase H type-1 domain-containing protein</fullName>
    </recommendedName>
</protein>
<reference evidence="2 3" key="1">
    <citation type="submission" date="2024-01" db="EMBL/GenBank/DDBJ databases">
        <title>A telomere-to-telomere, gap-free genome of sweet tea (Lithocarpus litseifolius).</title>
        <authorList>
            <person name="Zhou J."/>
        </authorList>
    </citation>
    <scope>NUCLEOTIDE SEQUENCE [LARGE SCALE GENOMIC DNA]</scope>
    <source>
        <strain evidence="2">Zhou-2022a</strain>
        <tissue evidence="2">Leaf</tissue>
    </source>
</reference>
<dbReference type="PANTHER" id="PTHR47723:SF19">
    <property type="entry name" value="POLYNUCLEOTIDYL TRANSFERASE, RIBONUCLEASE H-LIKE SUPERFAMILY PROTEIN"/>
    <property type="match status" value="1"/>
</dbReference>
<dbReference type="Pfam" id="PF13456">
    <property type="entry name" value="RVT_3"/>
    <property type="match status" value="1"/>
</dbReference>
<dbReference type="AlphaFoldDB" id="A0AAW2CSH7"/>
<dbReference type="Gene3D" id="3.30.420.10">
    <property type="entry name" value="Ribonuclease H-like superfamily/Ribonuclease H"/>
    <property type="match status" value="1"/>
</dbReference>
<dbReference type="InterPro" id="IPR053151">
    <property type="entry name" value="RNase_H-like"/>
</dbReference>
<comment type="caution">
    <text evidence="2">The sequence shown here is derived from an EMBL/GenBank/DDBJ whole genome shotgun (WGS) entry which is preliminary data.</text>
</comment>
<dbReference type="InterPro" id="IPR026960">
    <property type="entry name" value="RVT-Znf"/>
</dbReference>
<dbReference type="Proteomes" id="UP001459277">
    <property type="component" value="Unassembled WGS sequence"/>
</dbReference>
<proteinExistence type="predicted"/>
<dbReference type="InterPro" id="IPR012337">
    <property type="entry name" value="RNaseH-like_sf"/>
</dbReference>
<dbReference type="InterPro" id="IPR002156">
    <property type="entry name" value="RNaseH_domain"/>
</dbReference>
<keyword evidence="3" id="KW-1185">Reference proteome</keyword>
<dbReference type="InterPro" id="IPR044730">
    <property type="entry name" value="RNase_H-like_dom_plant"/>
</dbReference>
<gene>
    <name evidence="2" type="ORF">SO802_014210</name>
</gene>
<dbReference type="SUPFAM" id="SSF53098">
    <property type="entry name" value="Ribonuclease H-like"/>
    <property type="match status" value="1"/>
</dbReference>
<evidence type="ECO:0000313" key="3">
    <source>
        <dbReference type="Proteomes" id="UP001459277"/>
    </source>
</evidence>
<dbReference type="EMBL" id="JAZDWU010000005">
    <property type="protein sequence ID" value="KAL0000429.1"/>
    <property type="molecule type" value="Genomic_DNA"/>
</dbReference>
<evidence type="ECO:0000259" key="1">
    <source>
        <dbReference type="PROSITE" id="PS50879"/>
    </source>
</evidence>